<evidence type="ECO:0000256" key="2">
    <source>
        <dbReference type="ARBA" id="ARBA00006375"/>
    </source>
</evidence>
<protein>
    <submittedName>
        <fullName evidence="12">Uncharacterized protein</fullName>
    </submittedName>
</protein>
<dbReference type="Pfam" id="PF00153">
    <property type="entry name" value="Mito_carr"/>
    <property type="match status" value="3"/>
</dbReference>
<feature type="compositionally biased region" description="Polar residues" evidence="11">
    <location>
        <begin position="7"/>
        <end position="24"/>
    </location>
</feature>
<comment type="subcellular location">
    <subcellularLocation>
        <location evidence="1">Mitochondrion inner membrane</location>
        <topology evidence="1">Multi-pass membrane protein</topology>
    </subcellularLocation>
</comment>
<dbReference type="FunFam" id="1.50.40.10:FF:000064">
    <property type="entry name" value="Mitochondrial tricarboxylate transporter (Ctp)"/>
    <property type="match status" value="1"/>
</dbReference>
<evidence type="ECO:0000256" key="10">
    <source>
        <dbReference type="RuleBase" id="RU000488"/>
    </source>
</evidence>
<keyword evidence="4 10" id="KW-0812">Transmembrane</keyword>
<feature type="region of interest" description="Disordered" evidence="11">
    <location>
        <begin position="64"/>
        <end position="98"/>
    </location>
</feature>
<dbReference type="FunFam" id="1.50.40.10:FF:000092">
    <property type="entry name" value="Mitochondrial tricarboxylate transporter"/>
    <property type="match status" value="1"/>
</dbReference>
<evidence type="ECO:0000313" key="13">
    <source>
        <dbReference type="Proteomes" id="UP000294847"/>
    </source>
</evidence>
<evidence type="ECO:0000256" key="5">
    <source>
        <dbReference type="ARBA" id="ARBA00022737"/>
    </source>
</evidence>
<dbReference type="AlphaFoldDB" id="A0A4V1C6Q0"/>
<organism evidence="12 13">
    <name type="scientific">Pyricularia oryzae</name>
    <name type="common">Rice blast fungus</name>
    <name type="synonym">Magnaporthe oryzae</name>
    <dbReference type="NCBI Taxonomy" id="318829"/>
    <lineage>
        <taxon>Eukaryota</taxon>
        <taxon>Fungi</taxon>
        <taxon>Dikarya</taxon>
        <taxon>Ascomycota</taxon>
        <taxon>Pezizomycotina</taxon>
        <taxon>Sordariomycetes</taxon>
        <taxon>Sordariomycetidae</taxon>
        <taxon>Magnaporthales</taxon>
        <taxon>Pyriculariaceae</taxon>
        <taxon>Pyricularia</taxon>
    </lineage>
</organism>
<dbReference type="InterPro" id="IPR049563">
    <property type="entry name" value="TXTP-like"/>
</dbReference>
<reference evidence="12 13" key="1">
    <citation type="journal article" date="2019" name="Mol. Biol. Evol.">
        <title>Blast fungal genomes show frequent chromosomal changes, gene gains and losses, and effector gene turnover.</title>
        <authorList>
            <person name="Gomez Luciano L.B."/>
            <person name="Jason Tsai I."/>
            <person name="Chuma I."/>
            <person name="Tosa Y."/>
            <person name="Chen Y.H."/>
            <person name="Li J.Y."/>
            <person name="Li M.Y."/>
            <person name="Jade Lu M.Y."/>
            <person name="Nakayashiki H."/>
            <person name="Li W.H."/>
        </authorList>
    </citation>
    <scope>NUCLEOTIDE SEQUENCE [LARGE SCALE GENOMIC DNA]</scope>
    <source>
        <strain evidence="12">MZ5-1-6</strain>
    </source>
</reference>
<evidence type="ECO:0000256" key="7">
    <source>
        <dbReference type="ARBA" id="ARBA00022989"/>
    </source>
</evidence>
<evidence type="ECO:0000256" key="9">
    <source>
        <dbReference type="ARBA" id="ARBA00023136"/>
    </source>
</evidence>
<dbReference type="Gene3D" id="1.50.40.10">
    <property type="entry name" value="Mitochondrial carrier domain"/>
    <property type="match status" value="2"/>
</dbReference>
<dbReference type="Proteomes" id="UP000294847">
    <property type="component" value="Chromosome 4"/>
</dbReference>
<dbReference type="PROSITE" id="PS50920">
    <property type="entry name" value="SOLCAR"/>
    <property type="match status" value="3"/>
</dbReference>
<dbReference type="EMBL" id="CP034207">
    <property type="protein sequence ID" value="QBZ60658.1"/>
    <property type="molecule type" value="Genomic_DNA"/>
</dbReference>
<dbReference type="SUPFAM" id="SSF103506">
    <property type="entry name" value="Mitochondrial carrier"/>
    <property type="match status" value="1"/>
</dbReference>
<keyword evidence="9" id="KW-0472">Membrane</keyword>
<dbReference type="OMA" id="AWYAGCT"/>
<comment type="similarity">
    <text evidence="2 10">Belongs to the mitochondrial carrier (TC 2.A.29) family.</text>
</comment>
<keyword evidence="5" id="KW-0677">Repeat</keyword>
<evidence type="ECO:0000256" key="4">
    <source>
        <dbReference type="ARBA" id="ARBA00022692"/>
    </source>
</evidence>
<evidence type="ECO:0000256" key="8">
    <source>
        <dbReference type="ARBA" id="ARBA00023128"/>
    </source>
</evidence>
<evidence type="ECO:0000256" key="11">
    <source>
        <dbReference type="SAM" id="MobiDB-lite"/>
    </source>
</evidence>
<dbReference type="GO" id="GO:0005743">
    <property type="term" value="C:mitochondrial inner membrane"/>
    <property type="evidence" value="ECO:0007669"/>
    <property type="project" value="UniProtKB-SubCell"/>
</dbReference>
<evidence type="ECO:0000256" key="1">
    <source>
        <dbReference type="ARBA" id="ARBA00004448"/>
    </source>
</evidence>
<dbReference type="GO" id="GO:0071913">
    <property type="term" value="F:citrate secondary active transmembrane transporter activity"/>
    <property type="evidence" value="ECO:0007669"/>
    <property type="project" value="TreeGrafter"/>
</dbReference>
<feature type="region of interest" description="Disordered" evidence="11">
    <location>
        <begin position="1"/>
        <end position="28"/>
    </location>
</feature>
<dbReference type="InterPro" id="IPR018108">
    <property type="entry name" value="MCP_transmembrane"/>
</dbReference>
<dbReference type="InterPro" id="IPR023395">
    <property type="entry name" value="MCP_dom_sf"/>
</dbReference>
<keyword evidence="6" id="KW-0999">Mitochondrion inner membrane</keyword>
<evidence type="ECO:0000256" key="3">
    <source>
        <dbReference type="ARBA" id="ARBA00022448"/>
    </source>
</evidence>
<proteinExistence type="inferred from homology"/>
<dbReference type="SMR" id="A0A4V1C6Q0"/>
<accession>A0A4V1C6Q0</accession>
<keyword evidence="3 10" id="KW-0813">Transport</keyword>
<keyword evidence="7" id="KW-1133">Transmembrane helix</keyword>
<keyword evidence="8" id="KW-0496">Mitochondrion</keyword>
<evidence type="ECO:0000313" key="12">
    <source>
        <dbReference type="EMBL" id="QBZ60658.1"/>
    </source>
</evidence>
<dbReference type="GO" id="GO:0006843">
    <property type="term" value="P:mitochondrial citrate transmembrane transport"/>
    <property type="evidence" value="ECO:0007669"/>
    <property type="project" value="TreeGrafter"/>
</dbReference>
<sequence>MQPGEIASSTPHSSPGDSADSSPTVAHRRKTLATISLVTSRTQDCQQNCHWPSFESFRYSTAGPRDELTHCKNPPSPDMAAQPQQQNEKGDAPVAASMKKGPSALRSIIAGSTAGAVEIAITYPAEFAKTRTQLNRNLAEGQKLPWPPFGKQWYAGCTTLIIGNSAKAGIRFVAFDQYKSLLADENGKMSGPRTVLAGFGAGVTESLLAVTPTESIKTTLIEDRKSAKPRLRGFLHAVPIIARERGIKGFFQGFVPTTARQSANSATRFSAYTFLRQMAESYTAPGEKLGTVGTFAVGGVAGLITVYVTQPLDTIKTRMQSSEAKSVYGNSFRCASIIFKQEGILTFWSGALPRLARLIMSGGIVFTMYEKSMDLMGRMDPDGKYI</sequence>
<gene>
    <name evidence="12" type="ORF">PoMZ_07600</name>
</gene>
<name>A0A4V1C6Q0_PYROR</name>
<dbReference type="PANTHER" id="PTHR45788">
    <property type="entry name" value="SUCCINATE/FUMARATE MITOCHONDRIAL TRANSPORTER-RELATED"/>
    <property type="match status" value="1"/>
</dbReference>
<evidence type="ECO:0000256" key="6">
    <source>
        <dbReference type="ARBA" id="ARBA00022792"/>
    </source>
</evidence>
<dbReference type="PANTHER" id="PTHR45788:SF4">
    <property type="entry name" value="TRICARBOXYLATE TRANSPORT PROTEIN, MITOCHONDRIAL"/>
    <property type="match status" value="1"/>
</dbReference>